<protein>
    <submittedName>
        <fullName evidence="1">TatD DNase family protein</fullName>
    </submittedName>
</protein>
<dbReference type="PANTHER" id="PTHR46124:SF2">
    <property type="entry name" value="D-AMINOACYL-TRNA DEACYLASE"/>
    <property type="match status" value="1"/>
</dbReference>
<dbReference type="Proteomes" id="UP000182771">
    <property type="component" value="Unassembled WGS sequence"/>
</dbReference>
<accession>A0A1H2VPC6</accession>
<keyword evidence="2" id="KW-1185">Reference proteome</keyword>
<dbReference type="EMBL" id="FNND01000003">
    <property type="protein sequence ID" value="SDW69719.1"/>
    <property type="molecule type" value="Genomic_DNA"/>
</dbReference>
<organism evidence="1 2">
    <name type="scientific">Capnocytophaga granulosa</name>
    <dbReference type="NCBI Taxonomy" id="45242"/>
    <lineage>
        <taxon>Bacteria</taxon>
        <taxon>Pseudomonadati</taxon>
        <taxon>Bacteroidota</taxon>
        <taxon>Flavobacteriia</taxon>
        <taxon>Flavobacteriales</taxon>
        <taxon>Flavobacteriaceae</taxon>
        <taxon>Capnocytophaga</taxon>
    </lineage>
</organism>
<reference evidence="1 2" key="1">
    <citation type="submission" date="2016-10" db="EMBL/GenBank/DDBJ databases">
        <authorList>
            <person name="Varghese N."/>
            <person name="Submissions S."/>
        </authorList>
    </citation>
    <scope>NUCLEOTIDE SEQUENCE [LARGE SCALE GENOMIC DNA]</scope>
    <source>
        <strain evidence="1 2">DSM 11449</strain>
    </source>
</reference>
<dbReference type="InterPro" id="IPR032466">
    <property type="entry name" value="Metal_Hydrolase"/>
</dbReference>
<comment type="caution">
    <text evidence="1">The sequence shown here is derived from an EMBL/GenBank/DDBJ whole genome shotgun (WGS) entry which is preliminary data.</text>
</comment>
<dbReference type="GO" id="GO:0016788">
    <property type="term" value="F:hydrolase activity, acting on ester bonds"/>
    <property type="evidence" value="ECO:0007669"/>
    <property type="project" value="InterPro"/>
</dbReference>
<evidence type="ECO:0000313" key="2">
    <source>
        <dbReference type="Proteomes" id="UP000182771"/>
    </source>
</evidence>
<dbReference type="InterPro" id="IPR001130">
    <property type="entry name" value="TatD-like"/>
</dbReference>
<sequence>MTINPLFPYPNVHTHKAKNSQEVQNCFPEDTYDAGVFSVGIHPCYISGDGQEQWAQVLERATHPLCVAIGECGLDKRAATPLPEQIALFEQHIALAEQLHKPLIIHCVKSYGELIGLRKKSGATGLWILHGFHKSEALAHELLKVGIKLSFNITLLHDPRLKHLVETLPREDFFFETDENND</sequence>
<dbReference type="GeneID" id="85016836"/>
<dbReference type="OrthoDB" id="664222at2"/>
<proteinExistence type="predicted"/>
<dbReference type="RefSeq" id="WP_016420590.1">
    <property type="nucleotide sequence ID" value="NZ_FNND01000003.1"/>
</dbReference>
<name>A0A1H2VPC6_9FLAO</name>
<evidence type="ECO:0000313" key="1">
    <source>
        <dbReference type="EMBL" id="SDW69719.1"/>
    </source>
</evidence>
<dbReference type="AlphaFoldDB" id="A0A1H2VPC6"/>
<dbReference type="PANTHER" id="PTHR46124">
    <property type="entry name" value="D-AMINOACYL-TRNA DEACYLASE"/>
    <property type="match status" value="1"/>
</dbReference>
<dbReference type="Pfam" id="PF01026">
    <property type="entry name" value="TatD_DNase"/>
    <property type="match status" value="1"/>
</dbReference>
<dbReference type="Gene3D" id="3.20.20.140">
    <property type="entry name" value="Metal-dependent hydrolases"/>
    <property type="match status" value="1"/>
</dbReference>
<gene>
    <name evidence="1" type="ORF">SAMN05444420_103235</name>
</gene>
<dbReference type="SUPFAM" id="SSF51556">
    <property type="entry name" value="Metallo-dependent hydrolases"/>
    <property type="match status" value="1"/>
</dbReference>